<dbReference type="Gene3D" id="3.40.50.1370">
    <property type="entry name" value="Aspartate/ornithine carbamoyltransferase"/>
    <property type="match status" value="2"/>
</dbReference>
<dbReference type="SMART" id="SM01096">
    <property type="entry name" value="CPSase_L_D3"/>
    <property type="match status" value="1"/>
</dbReference>
<comment type="pathway">
    <text evidence="2">Pyrimidine metabolism; UMP biosynthesis via de novo pathway; (S)-dihydroorotate from bicarbonate: step 1/3.</text>
</comment>
<comment type="similarity">
    <text evidence="17">In the N-terminal section; belongs to the CarA family.</text>
</comment>
<feature type="domain" description="ATP-grasp" evidence="24">
    <location>
        <begin position="826"/>
        <end position="1017"/>
    </location>
</feature>
<dbReference type="FunFam" id="3.40.50.1380:FF:000005">
    <property type="entry name" value="CAD protein-like isoform X1"/>
    <property type="match status" value="1"/>
</dbReference>
<evidence type="ECO:0000256" key="3">
    <source>
        <dbReference type="ARBA" id="ARBA00004852"/>
    </source>
</evidence>
<gene>
    <name evidence="26" type="ORF">MONBRDRAFT_37518</name>
</gene>
<dbReference type="GO" id="GO:0006207">
    <property type="term" value="P:'de novo' pyrimidine nucleobase biosynthetic process"/>
    <property type="evidence" value="ECO:0000318"/>
    <property type="project" value="GO_Central"/>
</dbReference>
<evidence type="ECO:0000256" key="1">
    <source>
        <dbReference type="ARBA" id="ARBA00001947"/>
    </source>
</evidence>
<dbReference type="NCBIfam" id="NF003671">
    <property type="entry name" value="PRK05294.1"/>
    <property type="match status" value="1"/>
</dbReference>
<comment type="catalytic activity">
    <reaction evidence="22">
        <text>L-glutamine + H2O = L-glutamate + NH4(+)</text>
        <dbReference type="Rhea" id="RHEA:15889"/>
        <dbReference type="ChEBI" id="CHEBI:15377"/>
        <dbReference type="ChEBI" id="CHEBI:28938"/>
        <dbReference type="ChEBI" id="CHEBI:29985"/>
        <dbReference type="ChEBI" id="CHEBI:58359"/>
        <dbReference type="EC" id="3.5.1.2"/>
    </reaction>
</comment>
<dbReference type="PROSITE" id="PS51273">
    <property type="entry name" value="GATASE_TYPE_1"/>
    <property type="match status" value="1"/>
</dbReference>
<dbReference type="Gene3D" id="3.40.50.20">
    <property type="match status" value="2"/>
</dbReference>
<dbReference type="SUPFAM" id="SSF52317">
    <property type="entry name" value="Class I glutamine amidotransferase-like"/>
    <property type="match status" value="1"/>
</dbReference>
<dbReference type="SUPFAM" id="SSF48108">
    <property type="entry name" value="Carbamoyl phosphate synthetase, large subunit connection domain"/>
    <property type="match status" value="1"/>
</dbReference>
<comment type="similarity">
    <text evidence="16">In the C-terminal section; belongs to the aspartate/ornithine carbamoyltransferase superfamily. ATCase family.</text>
</comment>
<dbReference type="GO" id="GO:0005829">
    <property type="term" value="C:cytosol"/>
    <property type="evidence" value="ECO:0000318"/>
    <property type="project" value="GO_Central"/>
</dbReference>
<dbReference type="PRINTS" id="PR00098">
    <property type="entry name" value="CPSASE"/>
</dbReference>
<dbReference type="SUPFAM" id="SSF51556">
    <property type="entry name" value="Metallo-dependent hydrolases"/>
    <property type="match status" value="1"/>
</dbReference>
<evidence type="ECO:0000256" key="20">
    <source>
        <dbReference type="ARBA" id="ARBA00048816"/>
    </source>
</evidence>
<dbReference type="InterPro" id="IPR005483">
    <property type="entry name" value="CPSase_dom"/>
</dbReference>
<evidence type="ECO:0000256" key="22">
    <source>
        <dbReference type="ARBA" id="ARBA00049534"/>
    </source>
</evidence>
<dbReference type="InterPro" id="IPR029062">
    <property type="entry name" value="Class_I_gatase-like"/>
</dbReference>
<evidence type="ECO:0000256" key="10">
    <source>
        <dbReference type="ARBA" id="ARBA00022840"/>
    </source>
</evidence>
<dbReference type="FunFam" id="3.40.50.20:FF:000012">
    <property type="entry name" value="Carbamoyl-phosphate synthase 1, mitochondrial"/>
    <property type="match status" value="1"/>
</dbReference>
<accession>A9V282</accession>
<dbReference type="FunFam" id="3.40.50.20:FF:000002">
    <property type="entry name" value="Carbamoyl-phosphate synthase large chain"/>
    <property type="match status" value="1"/>
</dbReference>
<dbReference type="FunFam" id="1.10.1030.10:FF:000002">
    <property type="entry name" value="Carbamoyl-phosphate synthase large chain"/>
    <property type="match status" value="1"/>
</dbReference>
<dbReference type="Pfam" id="PF02142">
    <property type="entry name" value="MGS"/>
    <property type="match status" value="1"/>
</dbReference>
<dbReference type="GO" id="GO:0016597">
    <property type="term" value="F:amino acid binding"/>
    <property type="evidence" value="ECO:0007669"/>
    <property type="project" value="InterPro"/>
</dbReference>
<evidence type="ECO:0000259" key="25">
    <source>
        <dbReference type="PROSITE" id="PS51855"/>
    </source>
</evidence>
<dbReference type="Proteomes" id="UP000001357">
    <property type="component" value="Unassembled WGS sequence"/>
</dbReference>
<comment type="catalytic activity">
    <reaction evidence="19">
        <text>hydrogencarbonate + NH4(+) + 2 ATP = carbamoyl phosphate + 2 ADP + phosphate + 2 H(+)</text>
        <dbReference type="Rhea" id="RHEA:18029"/>
        <dbReference type="ChEBI" id="CHEBI:15378"/>
        <dbReference type="ChEBI" id="CHEBI:17544"/>
        <dbReference type="ChEBI" id="CHEBI:28938"/>
        <dbReference type="ChEBI" id="CHEBI:30616"/>
        <dbReference type="ChEBI" id="CHEBI:43474"/>
        <dbReference type="ChEBI" id="CHEBI:58228"/>
        <dbReference type="ChEBI" id="CHEBI:456216"/>
        <dbReference type="EC" id="6.3.4.16"/>
    </reaction>
</comment>
<evidence type="ECO:0000256" key="6">
    <source>
        <dbReference type="ARBA" id="ARBA00022723"/>
    </source>
</evidence>
<dbReference type="FunFam" id="3.30.470.20:FF:000004">
    <property type="entry name" value="Carbamoyl-phosphate synthase (glutamine-hydrolyzing)"/>
    <property type="match status" value="1"/>
</dbReference>
<dbReference type="Pfam" id="PF00117">
    <property type="entry name" value="GATase"/>
    <property type="match status" value="1"/>
</dbReference>
<keyword evidence="13" id="KW-0464">Manganese</keyword>
<sequence length="1920" mass="210036">MCDSTIKSLQKVLQNEGDAIKPVFGICLGHQLLSIAIGAKTYKLTFGNRGHNQPCSNNQSGRCYITSQNHGFATDASALPAGWVPIFTNENDSTNEGIAHESLPFFSVQFHPEATAGPEDLELLFDVFLMQCRDKAARAQPLPQTIADFLIEKSYGKPSPPPATLPTKVVVLGSGGLTIGQAGEFDYSGSQAIKALKEEGVQTVLINPNIATVQTMKGLADKVYFLPVTPEYVEQVIAYERPDGLLLAFGGQTALNCGVELYEKGIFEKYSVRVLGTPVQAIVDTEDREIFSQKLSQIDEKCCPNIACTTVDEVVAAAEKIGYPVMMRSSFALGGLGSGVVDNVDDLREKARVALNNTTQVMLERSLHGWKEIEYEVVRDCEDNTITVCNMENFDPLGIHTGESIVIAPSQTLSNDEYNMLRTTAVKVVRHIGIVGECNIQYALNPFSREYYIVEVNARLSRSSALASKATGYPLAYVAAKLALGHTLPKLRNSVTRKTTACFEPSLDYCVVKIPRWDLSKFPTVDKRLGTSMKSVGEVMAIGRIFEEAFQKALRMVDLGFMGFEAGKVEINQEELVHGSEQRPFMLATALKRGYTVDQLYDLTKIDKWFLYRLQRIVMHGDLLKQYDMHSVPAPILREAKQLGFSDAHIGAIVNGNEVGVRTRRQTLNILPVVKQIDTVSAEYPAYTNYLYLTYNGTANDVEFEGDYVMVLGSGVYRIGSSVEFDYCAVGCVRELRRLGFKTIMVNYNPETVSTDYDECDRLYFDQLTFETVMDIYELETARGIVLSMGGQIPNNIANALQRANAKVLGTTPDMIDNAENRYKFSRMCDSIGVDQPEWKELTSVESAKAFAEKVSYPCLMRPSYILSGTAMRVAHSAHDLENDFRTAVVVSRDYPVVLSKFILDAKEIEVDAVASNGELVASCISEHVENAGVHSGDATIVHPPVDLTQKTMNGCLAIAGKIAKALHITGPFNIQFIAKDDNLKVIETNVRASRSFPFVSKTANVDMIAIATRVMLGLDPEVPPQVKPDRVGVKVPQFSFNRLAGADPTLGVDMISTGEVACFGKTREEAYLKAMISTSFRLPRPQGNVLLSIGGYDGKLEFLDSTRRLQQLGFKLFGSMGTADFYLSHGVEIKPVDWLADTEDIESIKDNLLDGHYDMVINLPMRNKYRRPASYMTSGSLARRMAVESKVPLITNIKCAKLFIAALGSENLNPSCSLVDCQSSLTFELLHNVTDAFVRAKEATIAEVKTLTASAAASGFTGICLALPPKHTLTNGAEYLDFVTRASAVAACDVGFLMPAGDRTIIEALDSQLTPAAVAATVAMLQAGRPLVLRASGHALSSTLLLASQFHVRVIVVEVSTPADLELIAMVRNQGVDVLCSASVLNLFPTTNQTIPWTQQDSDREGLWSLLDEVDFFTAGHGVVTNGLRLDTMGSTLPLLLGAVHDGRLTIEQLAKKLGDNVNAAFAILEQVSCQVEVVADDLWNAPEGVSNPFTGTKSHGRVSRCILRDHVVSIDGRLVTDKPQGEVMEQFATPPTSAVEPLVLAQPPARAATSSPTRLHKAAAPLSRGKSSSSLERAAVVAVPEPALPVSSCLNVWLRHPSRGVARIDALAPPSILKGRNILSVEQFGKRELHALFNRAHEFHSTKGASKLLDGKVMANIFYEPSTRTMCSFASAMQRLGGTVITLSDMKSTSVSKGESLSDTVRTMECYTDVIVLRHPAKGAMREASELLRRPLINAGDGVGEHPTQALLDVFTIREELGTVNGLHIAMVGDLKNGRTVHSLARLLSRYNVTLHYISPPSLAMPDDVVEFVKASGITQHTHASIEEIVADIDVLYVTRVQKERFEDEAEYERVKNELVVTPETLINAKKRMIVMHPLPRVNEISPDVDTDPRAAYFRQMEYGVSVRMALLASVLGL</sequence>
<dbReference type="GO" id="GO:0006541">
    <property type="term" value="P:glutamine metabolic process"/>
    <property type="evidence" value="ECO:0000318"/>
    <property type="project" value="GO_Central"/>
</dbReference>
<evidence type="ECO:0000256" key="7">
    <source>
        <dbReference type="ARBA" id="ARBA00022737"/>
    </source>
</evidence>
<dbReference type="Pfam" id="PF02787">
    <property type="entry name" value="CPSase_L_D3"/>
    <property type="match status" value="1"/>
</dbReference>
<name>A9V282_MONBE</name>
<evidence type="ECO:0000256" key="4">
    <source>
        <dbReference type="ARBA" id="ARBA00022598"/>
    </source>
</evidence>
<evidence type="ECO:0000259" key="24">
    <source>
        <dbReference type="PROSITE" id="PS50975"/>
    </source>
</evidence>
<dbReference type="SMART" id="SM00851">
    <property type="entry name" value="MGS"/>
    <property type="match status" value="1"/>
</dbReference>
<proteinExistence type="inferred from homology"/>
<evidence type="ECO:0000256" key="23">
    <source>
        <dbReference type="PROSITE-ProRule" id="PRU00409"/>
    </source>
</evidence>
<protein>
    <recommendedName>
        <fullName evidence="28">Aspartate carbamoyltransferase</fullName>
    </recommendedName>
</protein>
<dbReference type="Gene3D" id="3.30.470.20">
    <property type="entry name" value="ATP-grasp fold, B domain"/>
    <property type="match status" value="2"/>
</dbReference>
<comment type="pathway">
    <text evidence="3">Pyrimidine metabolism; UMP biosynthesis via de novo pathway; (S)-dihydroorotate from bicarbonate: step 2/3.</text>
</comment>
<dbReference type="NCBIfam" id="TIGR01369">
    <property type="entry name" value="CPSaseII_lrg"/>
    <property type="match status" value="1"/>
</dbReference>
<dbReference type="PROSITE" id="PS00866">
    <property type="entry name" value="CPSASE_1"/>
    <property type="match status" value="2"/>
</dbReference>
<dbReference type="InterPro" id="IPR011607">
    <property type="entry name" value="MGS-like_dom"/>
</dbReference>
<dbReference type="Gene3D" id="3.40.50.880">
    <property type="match status" value="1"/>
</dbReference>
<evidence type="ECO:0000313" key="27">
    <source>
        <dbReference type="Proteomes" id="UP000001357"/>
    </source>
</evidence>
<dbReference type="eggNOG" id="KOG0370">
    <property type="taxonomic scope" value="Eukaryota"/>
</dbReference>
<comment type="similarity">
    <text evidence="18">In the 2nd section; belongs to the CarB family.</text>
</comment>
<dbReference type="GeneID" id="5892133"/>
<dbReference type="GO" id="GO:0004359">
    <property type="term" value="F:glutaminase activity"/>
    <property type="evidence" value="ECO:0007669"/>
    <property type="project" value="UniProtKB-EC"/>
</dbReference>
<dbReference type="RefSeq" id="XP_001746804.1">
    <property type="nucleotide sequence ID" value="XM_001746752.1"/>
</dbReference>
<dbReference type="NCBIfam" id="TIGR00670">
    <property type="entry name" value="asp_carb_tr"/>
    <property type="match status" value="1"/>
</dbReference>
<dbReference type="GO" id="GO:0004088">
    <property type="term" value="F:carbamoyl-phosphate synthase (glutamine-hydrolyzing) activity"/>
    <property type="evidence" value="ECO:0007669"/>
    <property type="project" value="UniProtKB-EC"/>
</dbReference>
<dbReference type="FunFam" id="3.40.50.1370:FF:000005">
    <property type="entry name" value="CAD protein-like isoform X1"/>
    <property type="match status" value="1"/>
</dbReference>
<dbReference type="InterPro" id="IPR036901">
    <property type="entry name" value="Asp/Orn_carbamoylTrfase_sf"/>
</dbReference>
<dbReference type="PRINTS" id="PR00101">
    <property type="entry name" value="ATCASE"/>
</dbReference>
<comment type="catalytic activity">
    <reaction evidence="20">
        <text>hydrogencarbonate + L-glutamine + 2 ATP + H2O = carbamoyl phosphate + L-glutamate + 2 ADP + phosphate + 2 H(+)</text>
        <dbReference type="Rhea" id="RHEA:18633"/>
        <dbReference type="ChEBI" id="CHEBI:15377"/>
        <dbReference type="ChEBI" id="CHEBI:15378"/>
        <dbReference type="ChEBI" id="CHEBI:17544"/>
        <dbReference type="ChEBI" id="CHEBI:29985"/>
        <dbReference type="ChEBI" id="CHEBI:30616"/>
        <dbReference type="ChEBI" id="CHEBI:43474"/>
        <dbReference type="ChEBI" id="CHEBI:58228"/>
        <dbReference type="ChEBI" id="CHEBI:58359"/>
        <dbReference type="ChEBI" id="CHEBI:456216"/>
        <dbReference type="EC" id="6.3.5.5"/>
    </reaction>
</comment>
<keyword evidence="4" id="KW-0436">Ligase</keyword>
<dbReference type="SUPFAM" id="SSF53671">
    <property type="entry name" value="Aspartate/ornithine carbamoyltransferase"/>
    <property type="match status" value="1"/>
</dbReference>
<dbReference type="KEGG" id="mbr:MONBRDRAFT_37518"/>
<dbReference type="SUPFAM" id="SSF52440">
    <property type="entry name" value="PreATP-grasp domain"/>
    <property type="match status" value="2"/>
</dbReference>
<dbReference type="FunCoup" id="A9V282">
    <property type="interactions" value="1140"/>
</dbReference>
<keyword evidence="6" id="KW-0479">Metal-binding</keyword>
<evidence type="ECO:0000256" key="14">
    <source>
        <dbReference type="ARBA" id="ARBA00023268"/>
    </source>
</evidence>
<evidence type="ECO:0000256" key="8">
    <source>
        <dbReference type="ARBA" id="ARBA00022741"/>
    </source>
</evidence>
<dbReference type="InParanoid" id="A9V282"/>
<evidence type="ECO:0000256" key="18">
    <source>
        <dbReference type="ARBA" id="ARBA00043998"/>
    </source>
</evidence>
<comment type="similarity">
    <text evidence="15">In the 3rd section; belongs to the metallo-dependent hydrolases superfamily. DHOase family. CAD subfamily.</text>
</comment>
<dbReference type="CDD" id="cd01744">
    <property type="entry name" value="GATase1_CPSase"/>
    <property type="match status" value="1"/>
</dbReference>
<dbReference type="GO" id="GO:0005737">
    <property type="term" value="C:cytoplasm"/>
    <property type="evidence" value="ECO:0000318"/>
    <property type="project" value="GO_Central"/>
</dbReference>
<dbReference type="InterPro" id="IPR036914">
    <property type="entry name" value="MGS-like_dom_sf"/>
</dbReference>
<dbReference type="InterPro" id="IPR005480">
    <property type="entry name" value="CPSase_lsu_oligo"/>
</dbReference>
<evidence type="ECO:0000256" key="15">
    <source>
        <dbReference type="ARBA" id="ARBA00043968"/>
    </source>
</evidence>
<organism evidence="26 27">
    <name type="scientific">Monosiga brevicollis</name>
    <name type="common">Choanoflagellate</name>
    <dbReference type="NCBI Taxonomy" id="81824"/>
    <lineage>
        <taxon>Eukaryota</taxon>
        <taxon>Choanoflagellata</taxon>
        <taxon>Craspedida</taxon>
        <taxon>Salpingoecidae</taxon>
        <taxon>Monosiga</taxon>
    </lineage>
</organism>
<comment type="cofactor">
    <cofactor evidence="1">
        <name>Zn(2+)</name>
        <dbReference type="ChEBI" id="CHEBI:29105"/>
    </cofactor>
</comment>
<keyword evidence="5" id="KW-0808">Transferase</keyword>
<evidence type="ECO:0000313" key="26">
    <source>
        <dbReference type="EMBL" id="EDQ88211.1"/>
    </source>
</evidence>
<dbReference type="STRING" id="81824.A9V282"/>
<evidence type="ECO:0000256" key="2">
    <source>
        <dbReference type="ARBA" id="ARBA00004812"/>
    </source>
</evidence>
<evidence type="ECO:0000256" key="19">
    <source>
        <dbReference type="ARBA" id="ARBA00047359"/>
    </source>
</evidence>
<dbReference type="InterPro" id="IPR002082">
    <property type="entry name" value="Asp_carbamoyltransf"/>
</dbReference>
<dbReference type="InterPro" id="IPR006275">
    <property type="entry name" value="CPSase_lsu"/>
</dbReference>
<dbReference type="InterPro" id="IPR013815">
    <property type="entry name" value="ATP_grasp_subdomain_1"/>
</dbReference>
<keyword evidence="12" id="KW-0665">Pyrimidine biosynthesis</keyword>
<dbReference type="NCBIfam" id="NF009455">
    <property type="entry name" value="PRK12815.1"/>
    <property type="match status" value="1"/>
</dbReference>
<dbReference type="FunFam" id="3.30.1490.20:FF:000001">
    <property type="entry name" value="Carbamoyl-phosphate synthase large chain"/>
    <property type="match status" value="1"/>
</dbReference>
<feature type="domain" description="ATP-grasp" evidence="24">
    <location>
        <begin position="292"/>
        <end position="484"/>
    </location>
</feature>
<dbReference type="GO" id="GO:0004087">
    <property type="term" value="F:carbamoyl-phosphate synthase (ammonia) activity"/>
    <property type="evidence" value="ECO:0007669"/>
    <property type="project" value="UniProtKB-EC"/>
</dbReference>
<dbReference type="FunFam" id="3.30.470.20:FF:000001">
    <property type="entry name" value="Carbamoyl-phosphate synthase large chain"/>
    <property type="match status" value="1"/>
</dbReference>
<dbReference type="InterPro" id="IPR006131">
    <property type="entry name" value="Asp_carbamoyltransf_Asp/Orn-bd"/>
</dbReference>
<dbReference type="Gene3D" id="3.20.20.140">
    <property type="entry name" value="Metal-dependent hydrolases"/>
    <property type="match status" value="1"/>
</dbReference>
<dbReference type="InterPro" id="IPR036897">
    <property type="entry name" value="CarbamoylP_synth_lsu_oligo_sf"/>
</dbReference>
<keyword evidence="7" id="KW-0677">Repeat</keyword>
<keyword evidence="8 23" id="KW-0547">Nucleotide-binding</keyword>
<dbReference type="PANTHER" id="PTHR11405">
    <property type="entry name" value="CARBAMOYLTRANSFERASE FAMILY MEMBER"/>
    <property type="match status" value="1"/>
</dbReference>
<keyword evidence="10 23" id="KW-0067">ATP-binding</keyword>
<keyword evidence="11" id="KW-0460">Magnesium</keyword>
<evidence type="ECO:0000256" key="21">
    <source>
        <dbReference type="ARBA" id="ARBA00048859"/>
    </source>
</evidence>
<dbReference type="SUPFAM" id="SSF56059">
    <property type="entry name" value="Glutathione synthetase ATP-binding domain-like"/>
    <property type="match status" value="2"/>
</dbReference>
<dbReference type="OMA" id="SRMCDSI"/>
<dbReference type="NCBIfam" id="NF002032">
    <property type="entry name" value="PRK00856.1"/>
    <property type="match status" value="1"/>
</dbReference>
<dbReference type="PRINTS" id="PR00099">
    <property type="entry name" value="CPSGATASE"/>
</dbReference>
<evidence type="ECO:0000256" key="12">
    <source>
        <dbReference type="ARBA" id="ARBA00022975"/>
    </source>
</evidence>
<dbReference type="PROSITE" id="PS00097">
    <property type="entry name" value="CARBAMOYLTRANSFERASE"/>
    <property type="match status" value="1"/>
</dbReference>
<dbReference type="InterPro" id="IPR011761">
    <property type="entry name" value="ATP-grasp"/>
</dbReference>
<dbReference type="PANTHER" id="PTHR11405:SF5">
    <property type="entry name" value="CAD PROTEIN"/>
    <property type="match status" value="1"/>
</dbReference>
<evidence type="ECO:0008006" key="28">
    <source>
        <dbReference type="Google" id="ProtNLM"/>
    </source>
</evidence>
<comment type="catalytic activity">
    <reaction evidence="21">
        <text>carbamoyl phosphate + L-aspartate = N-carbamoyl-L-aspartate + phosphate + H(+)</text>
        <dbReference type="Rhea" id="RHEA:20013"/>
        <dbReference type="ChEBI" id="CHEBI:15378"/>
        <dbReference type="ChEBI" id="CHEBI:29991"/>
        <dbReference type="ChEBI" id="CHEBI:32814"/>
        <dbReference type="ChEBI" id="CHEBI:43474"/>
        <dbReference type="ChEBI" id="CHEBI:58228"/>
        <dbReference type="EC" id="2.1.3.2"/>
    </reaction>
</comment>
<dbReference type="InterPro" id="IPR058047">
    <property type="entry name" value="CPSase_preATP-grasp"/>
</dbReference>
<dbReference type="FunFam" id="3.40.50.1370:FF:000002">
    <property type="entry name" value="Aspartate carbamoyltransferase 2"/>
    <property type="match status" value="1"/>
</dbReference>
<dbReference type="Pfam" id="PF25596">
    <property type="entry name" value="CPSase_L_D1"/>
    <property type="match status" value="2"/>
</dbReference>
<dbReference type="Gene3D" id="1.10.1030.10">
    <property type="entry name" value="Carbamoyl-phosphate synthetase, large subunit oligomerisation domain"/>
    <property type="match status" value="1"/>
</dbReference>
<dbReference type="PROSITE" id="PS50975">
    <property type="entry name" value="ATP_GRASP"/>
    <property type="match status" value="2"/>
</dbReference>
<dbReference type="GO" id="GO:0004070">
    <property type="term" value="F:aspartate carbamoyltransferase activity"/>
    <property type="evidence" value="ECO:0000318"/>
    <property type="project" value="GO_Central"/>
</dbReference>
<keyword evidence="14" id="KW-0511">Multifunctional enzyme</keyword>
<dbReference type="Pfam" id="PF02729">
    <property type="entry name" value="OTCace_N"/>
    <property type="match status" value="1"/>
</dbReference>
<dbReference type="PRINTS" id="PR00100">
    <property type="entry name" value="AOTCASE"/>
</dbReference>
<keyword evidence="9" id="KW-0378">Hydrolase</keyword>
<dbReference type="Gene3D" id="3.30.1490.20">
    <property type="entry name" value="ATP-grasp fold, A domain"/>
    <property type="match status" value="1"/>
</dbReference>
<evidence type="ECO:0000256" key="13">
    <source>
        <dbReference type="ARBA" id="ARBA00023211"/>
    </source>
</evidence>
<dbReference type="InterPro" id="IPR005479">
    <property type="entry name" value="CPAse_ATP-bd"/>
</dbReference>
<evidence type="ECO:0000256" key="5">
    <source>
        <dbReference type="ARBA" id="ARBA00022679"/>
    </source>
</evidence>
<dbReference type="InterPro" id="IPR006132">
    <property type="entry name" value="Asp/Orn_carbamoyltranf_P-bd"/>
</dbReference>
<evidence type="ECO:0000256" key="9">
    <source>
        <dbReference type="ARBA" id="ARBA00022801"/>
    </source>
</evidence>
<feature type="domain" description="MGS-like" evidence="25">
    <location>
        <begin position="1081"/>
        <end position="1238"/>
    </location>
</feature>
<dbReference type="InterPro" id="IPR017926">
    <property type="entry name" value="GATASE"/>
</dbReference>
<dbReference type="EMBL" id="CH991555">
    <property type="protein sequence ID" value="EDQ88211.1"/>
    <property type="molecule type" value="Genomic_DNA"/>
</dbReference>
<dbReference type="SUPFAM" id="SSF52335">
    <property type="entry name" value="Methylglyoxal synthase-like"/>
    <property type="match status" value="1"/>
</dbReference>
<dbReference type="InterPro" id="IPR016185">
    <property type="entry name" value="PreATP-grasp_dom_sf"/>
</dbReference>
<dbReference type="Pfam" id="PF02786">
    <property type="entry name" value="CPSase_L_D2"/>
    <property type="match status" value="2"/>
</dbReference>
<dbReference type="GO" id="GO:0004151">
    <property type="term" value="F:dihydroorotase activity"/>
    <property type="evidence" value="ECO:0000318"/>
    <property type="project" value="GO_Central"/>
</dbReference>
<dbReference type="UniPathway" id="UPA00070">
    <property type="reaction ID" value="UER00116"/>
</dbReference>
<evidence type="ECO:0000256" key="16">
    <source>
        <dbReference type="ARBA" id="ARBA00043979"/>
    </source>
</evidence>
<dbReference type="CDD" id="cd01423">
    <property type="entry name" value="MGS_CPS_I_III"/>
    <property type="match status" value="1"/>
</dbReference>
<dbReference type="InterPro" id="IPR006130">
    <property type="entry name" value="Asp/Orn_carbamoylTrfase"/>
</dbReference>
<dbReference type="GO" id="GO:0005524">
    <property type="term" value="F:ATP binding"/>
    <property type="evidence" value="ECO:0007669"/>
    <property type="project" value="UniProtKB-UniRule"/>
</dbReference>
<dbReference type="InterPro" id="IPR035686">
    <property type="entry name" value="CPSase_GATase1"/>
</dbReference>
<evidence type="ECO:0000256" key="11">
    <source>
        <dbReference type="ARBA" id="ARBA00022842"/>
    </source>
</evidence>
<dbReference type="InterPro" id="IPR032466">
    <property type="entry name" value="Metal_Hydrolase"/>
</dbReference>
<reference evidence="26 27" key="1">
    <citation type="journal article" date="2008" name="Nature">
        <title>The genome of the choanoflagellate Monosiga brevicollis and the origin of metazoans.</title>
        <authorList>
            <consortium name="JGI Sequencing"/>
            <person name="King N."/>
            <person name="Westbrook M.J."/>
            <person name="Young S.L."/>
            <person name="Kuo A."/>
            <person name="Abedin M."/>
            <person name="Chapman J."/>
            <person name="Fairclough S."/>
            <person name="Hellsten U."/>
            <person name="Isogai Y."/>
            <person name="Letunic I."/>
            <person name="Marr M."/>
            <person name="Pincus D."/>
            <person name="Putnam N."/>
            <person name="Rokas A."/>
            <person name="Wright K.J."/>
            <person name="Zuzow R."/>
            <person name="Dirks W."/>
            <person name="Good M."/>
            <person name="Goodstein D."/>
            <person name="Lemons D."/>
            <person name="Li W."/>
            <person name="Lyons J.B."/>
            <person name="Morris A."/>
            <person name="Nichols S."/>
            <person name="Richter D.J."/>
            <person name="Salamov A."/>
            <person name="Bork P."/>
            <person name="Lim W.A."/>
            <person name="Manning G."/>
            <person name="Miller W.T."/>
            <person name="McGinnis W."/>
            <person name="Shapiro H."/>
            <person name="Tjian R."/>
            <person name="Grigoriev I.V."/>
            <person name="Rokhsar D."/>
        </authorList>
    </citation>
    <scope>NUCLEOTIDE SEQUENCE [LARGE SCALE GENOMIC DNA]</scope>
    <source>
        <strain evidence="27">MX1 / ATCC 50154</strain>
    </source>
</reference>
<keyword evidence="27" id="KW-1185">Reference proteome</keyword>
<dbReference type="GO" id="GO:0046872">
    <property type="term" value="F:metal ion binding"/>
    <property type="evidence" value="ECO:0007669"/>
    <property type="project" value="UniProtKB-KW"/>
</dbReference>
<dbReference type="Gene3D" id="3.40.50.1380">
    <property type="entry name" value="Methylglyoxal synthase-like domain"/>
    <property type="match status" value="1"/>
</dbReference>
<evidence type="ECO:0000256" key="17">
    <source>
        <dbReference type="ARBA" id="ARBA00043984"/>
    </source>
</evidence>
<dbReference type="Pfam" id="PF00185">
    <property type="entry name" value="OTCace"/>
    <property type="match status" value="1"/>
</dbReference>
<dbReference type="GO" id="GO:0044205">
    <property type="term" value="P:'de novo' UMP biosynthetic process"/>
    <property type="evidence" value="ECO:0007669"/>
    <property type="project" value="UniProtKB-UniPathway"/>
</dbReference>
<dbReference type="HAMAP" id="MF_00001">
    <property type="entry name" value="Asp_carb_tr"/>
    <property type="match status" value="1"/>
</dbReference>
<dbReference type="PROSITE" id="PS51855">
    <property type="entry name" value="MGS"/>
    <property type="match status" value="1"/>
</dbReference>